<dbReference type="AlphaFoldDB" id="A0A382VRE3"/>
<gene>
    <name evidence="1" type="ORF">METZ01_LOCUS401345</name>
</gene>
<proteinExistence type="predicted"/>
<protein>
    <submittedName>
        <fullName evidence="1">Uncharacterized protein</fullName>
    </submittedName>
</protein>
<dbReference type="SUPFAM" id="SSF52540">
    <property type="entry name" value="P-loop containing nucleoside triphosphate hydrolases"/>
    <property type="match status" value="1"/>
</dbReference>
<evidence type="ECO:0000313" key="1">
    <source>
        <dbReference type="EMBL" id="SVD48491.1"/>
    </source>
</evidence>
<dbReference type="Gene3D" id="3.40.50.300">
    <property type="entry name" value="P-loop containing nucleotide triphosphate hydrolases"/>
    <property type="match status" value="1"/>
</dbReference>
<dbReference type="Pfam" id="PF13481">
    <property type="entry name" value="AAA_25"/>
    <property type="match status" value="1"/>
</dbReference>
<accession>A0A382VRE3</accession>
<name>A0A382VRE3_9ZZZZ</name>
<dbReference type="InterPro" id="IPR027417">
    <property type="entry name" value="P-loop_NTPase"/>
</dbReference>
<feature type="non-terminal residue" evidence="1">
    <location>
        <position position="1"/>
    </location>
</feature>
<dbReference type="EMBL" id="UINC01153655">
    <property type="protein sequence ID" value="SVD48491.1"/>
    <property type="molecule type" value="Genomic_DNA"/>
</dbReference>
<organism evidence="1">
    <name type="scientific">marine metagenome</name>
    <dbReference type="NCBI Taxonomy" id="408172"/>
    <lineage>
        <taxon>unclassified sequences</taxon>
        <taxon>metagenomes</taxon>
        <taxon>ecological metagenomes</taxon>
    </lineage>
</organism>
<sequence length="84" mass="9009">VSWLWEGWLPKGKLVLLDGNPGCGKTTIALDLVARLASGRPLPDGNAVEPVVSLILNPEDGMDDTIVPRLIAADADLDLVHLWD</sequence>
<feature type="non-terminal residue" evidence="1">
    <location>
        <position position="84"/>
    </location>
</feature>
<reference evidence="1" key="1">
    <citation type="submission" date="2018-05" db="EMBL/GenBank/DDBJ databases">
        <authorList>
            <person name="Lanie J.A."/>
            <person name="Ng W.-L."/>
            <person name="Kazmierczak K.M."/>
            <person name="Andrzejewski T.M."/>
            <person name="Davidsen T.M."/>
            <person name="Wayne K.J."/>
            <person name="Tettelin H."/>
            <person name="Glass J.I."/>
            <person name="Rusch D."/>
            <person name="Podicherti R."/>
            <person name="Tsui H.-C.T."/>
            <person name="Winkler M.E."/>
        </authorList>
    </citation>
    <scope>NUCLEOTIDE SEQUENCE</scope>
</reference>